<feature type="domain" description="DUF7979" evidence="1">
    <location>
        <begin position="34"/>
        <end position="89"/>
    </location>
</feature>
<dbReference type="EMBL" id="CP028858">
    <property type="protein sequence ID" value="AWB26393.1"/>
    <property type="molecule type" value="Genomic_DNA"/>
</dbReference>
<dbReference type="InterPro" id="IPR058285">
    <property type="entry name" value="DUF7979"/>
</dbReference>
<dbReference type="KEGG" id="harc:HARCEL1_00980"/>
<accession>A0A2R4WXX4</accession>
<organism evidence="2 3">
    <name type="scientific">Halococcoides cellulosivorans</name>
    <dbReference type="NCBI Taxonomy" id="1679096"/>
    <lineage>
        <taxon>Archaea</taxon>
        <taxon>Methanobacteriati</taxon>
        <taxon>Methanobacteriota</taxon>
        <taxon>Stenosarchaea group</taxon>
        <taxon>Halobacteria</taxon>
        <taxon>Halobacteriales</taxon>
        <taxon>Haloarculaceae</taxon>
        <taxon>Halococcoides</taxon>
    </lineage>
</organism>
<dbReference type="Proteomes" id="UP000244727">
    <property type="component" value="Chromosome"/>
</dbReference>
<reference evidence="2 3" key="1">
    <citation type="submission" date="2018-04" db="EMBL/GenBank/DDBJ databases">
        <title>Halococcoides cellulosivorans gen. nov., sp. nov., an extremely halophilic cellulose-utilizing haloarchaeon from hypersaline lakes.</title>
        <authorList>
            <person name="Sorokin D.Y."/>
            <person name="Toshchakov S.V."/>
            <person name="Samarov N.I."/>
            <person name="Korzhenkov A."/>
            <person name="Kublanov I.V."/>
        </authorList>
    </citation>
    <scope>NUCLEOTIDE SEQUENCE [LARGE SCALE GENOMIC DNA]</scope>
    <source>
        <strain evidence="2 3">HArcel1</strain>
    </source>
</reference>
<proteinExistence type="predicted"/>
<dbReference type="AlphaFoldDB" id="A0A2R4WXX4"/>
<evidence type="ECO:0000259" key="1">
    <source>
        <dbReference type="Pfam" id="PF25934"/>
    </source>
</evidence>
<evidence type="ECO:0000313" key="2">
    <source>
        <dbReference type="EMBL" id="AWB26393.1"/>
    </source>
</evidence>
<gene>
    <name evidence="2" type="ORF">HARCEL1_00980</name>
</gene>
<dbReference type="Pfam" id="PF25934">
    <property type="entry name" value="DUF7979"/>
    <property type="match status" value="1"/>
</dbReference>
<keyword evidence="3" id="KW-1185">Reference proteome</keyword>
<sequence>MAIIFLPSLLSLWGGDAGYSSLWGEVHVQHIGSDDSVGEIEVTPFENLSERQQRVFERALDSASSKTRVESSVRFDTSHVSYEGEVYEVKVLILD</sequence>
<evidence type="ECO:0000313" key="3">
    <source>
        <dbReference type="Proteomes" id="UP000244727"/>
    </source>
</evidence>
<protein>
    <recommendedName>
        <fullName evidence="1">DUF7979 domain-containing protein</fullName>
    </recommendedName>
</protein>
<name>A0A2R4WXX4_9EURY</name>